<evidence type="ECO:0000256" key="4">
    <source>
        <dbReference type="SAM" id="MobiDB-lite"/>
    </source>
</evidence>
<organism evidence="6">
    <name type="scientific">Bodo saltans virus</name>
    <dbReference type="NCBI Taxonomy" id="2024608"/>
    <lineage>
        <taxon>Viruses</taxon>
        <taxon>Varidnaviria</taxon>
        <taxon>Bamfordvirae</taxon>
        <taxon>Nucleocytoviricota</taxon>
        <taxon>Megaviricetes</taxon>
        <taxon>Imitervirales</taxon>
        <taxon>Mimiviridae</taxon>
        <taxon>Klosneuvirinae</taxon>
        <taxon>Theiavirus</taxon>
        <taxon>Theiavirus salishense</taxon>
    </lineage>
</organism>
<keyword evidence="7" id="KW-1185">Reference proteome</keyword>
<evidence type="ECO:0000313" key="7">
    <source>
        <dbReference type="Proteomes" id="UP000240325"/>
    </source>
</evidence>
<accession>A0A2H4UVF4</accession>
<keyword evidence="6" id="KW-0347">Helicase</keyword>
<dbReference type="PANTHER" id="PTHR35372">
    <property type="entry name" value="ATP BINDING PROTEIN-RELATED"/>
    <property type="match status" value="1"/>
</dbReference>
<evidence type="ECO:0000313" key="6">
    <source>
        <dbReference type="EMBL" id="ATZ80908.1"/>
    </source>
</evidence>
<dbReference type="EMBL" id="MF782455">
    <property type="protein sequence ID" value="ATZ80908.1"/>
    <property type="molecule type" value="Genomic_DNA"/>
</dbReference>
<dbReference type="InterPro" id="IPR014015">
    <property type="entry name" value="Helicase_SF3_DNA-vir"/>
</dbReference>
<feature type="region of interest" description="Disordered" evidence="4">
    <location>
        <begin position="198"/>
        <end position="224"/>
    </location>
</feature>
<dbReference type="InterPro" id="IPR015330">
    <property type="entry name" value="DNA_primase/pol_bifunc_N"/>
</dbReference>
<dbReference type="NCBIfam" id="TIGR01613">
    <property type="entry name" value="primase_Cterm"/>
    <property type="match status" value="1"/>
</dbReference>
<keyword evidence="3" id="KW-0067">ATP-binding</keyword>
<dbReference type="GO" id="GO:0016817">
    <property type="term" value="F:hydrolase activity, acting on acid anhydrides"/>
    <property type="evidence" value="ECO:0007669"/>
    <property type="project" value="InterPro"/>
</dbReference>
<dbReference type="InterPro" id="IPR006500">
    <property type="entry name" value="Helicase_put_C_phage/plasmid"/>
</dbReference>
<dbReference type="InterPro" id="IPR051620">
    <property type="entry name" value="ORF904-like_C"/>
</dbReference>
<keyword evidence="1" id="KW-0547">Nucleotide-binding</keyword>
<proteinExistence type="predicted"/>
<evidence type="ECO:0000256" key="1">
    <source>
        <dbReference type="ARBA" id="ARBA00022741"/>
    </source>
</evidence>
<dbReference type="InterPro" id="IPR014818">
    <property type="entry name" value="Phage/plasmid_primase_P4_C"/>
</dbReference>
<protein>
    <submittedName>
        <fullName evidence="6">D5 family helicase-primase</fullName>
    </submittedName>
</protein>
<evidence type="ECO:0000256" key="3">
    <source>
        <dbReference type="ARBA" id="ARBA00022840"/>
    </source>
</evidence>
<reference evidence="6" key="1">
    <citation type="journal article" date="2017" name="Elife">
        <title>The kinetoplastid-infecting Bodo saltans virus (BsV), a window into the most abundant giant viruses in the sea.</title>
        <authorList>
            <person name="Deeg C.M."/>
            <person name="Chow C.-E.T."/>
            <person name="Suttle C.A."/>
        </authorList>
    </citation>
    <scope>NUCLEOTIDE SEQUENCE</scope>
    <source>
        <strain evidence="6">NG1</strain>
    </source>
</reference>
<dbReference type="InterPro" id="IPR014819">
    <property type="entry name" value="PriCT_2"/>
</dbReference>
<feature type="domain" description="SF3 helicase" evidence="5">
    <location>
        <begin position="623"/>
        <end position="797"/>
    </location>
</feature>
<keyword evidence="2" id="KW-0378">Hydrolase</keyword>
<dbReference type="Pfam" id="PF08707">
    <property type="entry name" value="PriCT_2"/>
    <property type="match status" value="1"/>
</dbReference>
<name>A0A2H4UVF4_9VIRU</name>
<dbReference type="SUPFAM" id="SSF56747">
    <property type="entry name" value="Prim-pol domain"/>
    <property type="match status" value="1"/>
</dbReference>
<dbReference type="GO" id="GO:0005524">
    <property type="term" value="F:ATP binding"/>
    <property type="evidence" value="ECO:0007669"/>
    <property type="project" value="UniProtKB-KW"/>
</dbReference>
<dbReference type="CDD" id="cd04859">
    <property type="entry name" value="Prim_Pol"/>
    <property type="match status" value="1"/>
</dbReference>
<dbReference type="PROSITE" id="PS51206">
    <property type="entry name" value="SF3_HELICASE_1"/>
    <property type="match status" value="1"/>
</dbReference>
<evidence type="ECO:0000259" key="5">
    <source>
        <dbReference type="PROSITE" id="PS51206"/>
    </source>
</evidence>
<dbReference type="Pfam" id="PF08706">
    <property type="entry name" value="D5_N"/>
    <property type="match status" value="1"/>
</dbReference>
<dbReference type="Proteomes" id="UP000240325">
    <property type="component" value="Segment"/>
</dbReference>
<dbReference type="SMART" id="SM00943">
    <property type="entry name" value="Prim-Pol"/>
    <property type="match status" value="1"/>
</dbReference>
<gene>
    <name evidence="6" type="ORF">BMW23_0863</name>
</gene>
<dbReference type="PANTHER" id="PTHR35372:SF2">
    <property type="entry name" value="SF3 HELICASE DOMAIN-CONTAINING PROTEIN"/>
    <property type="match status" value="1"/>
</dbReference>
<dbReference type="Gene3D" id="3.40.50.300">
    <property type="entry name" value="P-loop containing nucleotide triphosphate hydrolases"/>
    <property type="match status" value="1"/>
</dbReference>
<evidence type="ECO:0000256" key="2">
    <source>
        <dbReference type="ARBA" id="ARBA00022801"/>
    </source>
</evidence>
<dbReference type="InterPro" id="IPR027417">
    <property type="entry name" value="P-loop_NTPase"/>
</dbReference>
<feature type="compositionally biased region" description="Acidic residues" evidence="4">
    <location>
        <begin position="201"/>
        <end position="215"/>
    </location>
</feature>
<dbReference type="GO" id="GO:0004386">
    <property type="term" value="F:helicase activity"/>
    <property type="evidence" value="ECO:0007669"/>
    <property type="project" value="UniProtKB-KW"/>
</dbReference>
<dbReference type="Pfam" id="PF09250">
    <property type="entry name" value="Prim-Pol"/>
    <property type="match status" value="1"/>
</dbReference>
<sequence>MENEIEKYSIKNIVSFSINIRQKYNDKQKKWKKDLIMLSGWQKLIKSKSIEGYNGIALLTGKINKIVVVDIDNVDHWNKLLNDYGKTEPITVKAESGSGGIHLYFKYTDEFENITSTDHKFGKEYDIDLKTNGGCIIAPPSTYYNKNFDKNVTYKWINSIHKTEPIEMPKWMIDIIKNPMIKTKNTIIKHIVCNNNSDNNSDSDSDSNSDTDSVSDCDNGNNKETIEKKITSESKDIDIANATFTEDDIEQLVKMLSVARAEGYSDWLNVGMCLYNLNKDYRYMWKEFSKRSKKYNEKENIDKWRTFRRDKNGLKIGSLVKWAKEDNPEAYAQFMNDRNLNKMIIAKYPNDKLELGSVVDVSDMCKYIKLNNKECLIEGNSHGETPTNYIEIFKDCMTLKCSHINCFGKMLYKHFAMTKQETNMVFNNVLNINVNTDNTENDMCDIEKIHIFDDDELNELIHAGLCDTSTQYANILHYLNKGKYVYTENDTWYVFNERWCKEGKKNMDFRKLIDIELKNLYVQMVNKYIEIEGKTSKTVKYLKRIVNKFGDTTLKNNIVTELACNFYNKNFISNLDENYNLIGFNNGVFDLIKFEFRKGVPEDYISMSVGYDYADSYTEKYNELIQFLEDILPNKEELEYMLTYLSICLIGNQLELFTILTGCGRNGKSKLIELLGETFGDYFESVQSQLFTRPRPDANSPDPGLLSLQKKRIVIASEPEKNNKLNSGFIKFITGRDTTTLRNCHSNDMIKFIPKFSTFLICNDIPDCDDIDNAFSKRLRCINFPTEFVNDPTKENQKKINVNINKNFEFWRSDFMLLLIKYYKKYIITNKLNPTENILKWTNQYTENTDIYLQYLNENILETLDDNDKIHFIDLYLSFKTWFKLCNPQCKIPSDKEFGKNIRKYKNIEDWIRVGDKVRKGIKGHIFINNE</sequence>